<proteinExistence type="predicted"/>
<dbReference type="Proteomes" id="UP000247702">
    <property type="component" value="Unassembled WGS sequence"/>
</dbReference>
<evidence type="ECO:0000313" key="5">
    <source>
        <dbReference type="Proteomes" id="UP000247702"/>
    </source>
</evidence>
<dbReference type="AlphaFoldDB" id="A0A2Z6SQQ0"/>
<dbReference type="GO" id="GO:0098703">
    <property type="term" value="P:calcium ion import across plasma membrane"/>
    <property type="evidence" value="ECO:0007669"/>
    <property type="project" value="TreeGrafter"/>
</dbReference>
<dbReference type="EMBL" id="BEXD01004398">
    <property type="protein sequence ID" value="GBC10587.1"/>
    <property type="molecule type" value="Genomic_DNA"/>
</dbReference>
<sequence>MDEKDFKIKISNEIPSETKDDIFDNHRDGIEKHRKSISRIFVSQYINEYDSDDYIVTYSRKYKSVLGWSVHIEENGPPQPDVYFKVDQIDDKFLEDTYHRNHDDLKNSEDAIGFLPNGDLIKVSVSERKIYKYSFADKPKNTDPWEYSQINDIEIPESLNNKIRFDCSIYRTKLFLIVDLRKMLQFDLLTMNLEKQYHEFTYQQKKPIIMNKNQTLLATVSNDSTYIYSMENGMLIYNCEDSRRVEFITLKDNSDYNLFAGEESRRVEFITLKDNSDRLLIAYGSECRLVDPYQVYDEIDVFDDFNETSVITKLNKKIFIDNGNVCVTNGIEIDENELHQLSHKFIYRNSIYTLPTFKIIRIMLKEIIDREDIKKVALTKWPEKIVLKDEVEIKNLGICKVVLYNDEQNCDHLGIEKNDGHLEKRNILPNSILSFKLLYNQDLGFKKDCGNDYNILIERILENEFDDSKHSIPFPKFIELRETDRKSIIDEVINDNFLSSKFGAEMLKIAIEEQYDDVVLKIIGSTQNYSENYMTIISLNLPKLCDRYPDFIIKYISCTSIMLSPYCNDIGYSLYSNSHTYTDIYIKESKMDDNNSKFILTLYKGLSRYLLGKEEEIQTVSFIVPFPQICVYHDDSKYNDHENHETENNHSIKLKIITILKKMITVLKIIMMIPKSNSIWNEFLYKPKSILFCNIDSNQFYNSWNFAAIVDYKWEAFGRVYYSIIWQFYMIFYICFSLASTLEQKSIPDFYFKLLYIISITFGSIFLIFEIRQCLWNYKLYFNDLWNLIDLATYISPINTSTIWLINKSPPLLLIIVSILFLTFKFLTFFRAFKMFGIHFSIIISVQKTIFPLTVPLFFMIFGYAQAFFIALRSNSINDDNDPQNLATKYDFVNPDGTINNTTTIVQEPDSNTNLFNWFPTSLLAVYKLLTGDSGPFSSFTYREHSIMTFLLVSFTFSTTIYLLNILIGLLNLTIQNCIDEKEFLLHKARIIMEIELFYMLPWQRNNKKWFPDWIYYNIPVAEIRELINAIDNYMTVFNHPPIISERLKKLVIFPDDNKQEKNNKLEELTKQNVELKQQIESIIKYIGVKDKKDNKLVEQTKEELPRELKEKMDNIEKKLENIMGLLSKVN</sequence>
<dbReference type="PANTHER" id="PTHR10582">
    <property type="entry name" value="TRANSIENT RECEPTOR POTENTIAL ION CHANNEL PROTEIN"/>
    <property type="match status" value="1"/>
</dbReference>
<dbReference type="InterPro" id="IPR024862">
    <property type="entry name" value="TRPV"/>
</dbReference>
<feature type="coiled-coil region" evidence="2">
    <location>
        <begin position="1059"/>
        <end position="1086"/>
    </location>
</feature>
<gene>
    <name evidence="4" type="ORF">RclHR1_09750004</name>
</gene>
<evidence type="ECO:0008006" key="6">
    <source>
        <dbReference type="Google" id="ProtNLM"/>
    </source>
</evidence>
<feature type="transmembrane region" description="Helical" evidence="3">
    <location>
        <begin position="720"/>
        <end position="739"/>
    </location>
</feature>
<keyword evidence="2" id="KW-0175">Coiled coil</keyword>
<comment type="caution">
    <text evidence="4">The sequence shown here is derived from an EMBL/GenBank/DDBJ whole genome shotgun (WGS) entry which is preliminary data.</text>
</comment>
<name>A0A2Z6SQQ0_9GLOM</name>
<feature type="transmembrane region" description="Helical" evidence="3">
    <location>
        <begin position="947"/>
        <end position="973"/>
    </location>
</feature>
<accession>A0A2Z6SQQ0</accession>
<feature type="transmembrane region" description="Helical" evidence="3">
    <location>
        <begin position="751"/>
        <end position="769"/>
    </location>
</feature>
<dbReference type="GO" id="GO:0005216">
    <property type="term" value="F:monoatomic ion channel activity"/>
    <property type="evidence" value="ECO:0007669"/>
    <property type="project" value="InterPro"/>
</dbReference>
<feature type="transmembrane region" description="Helical" evidence="3">
    <location>
        <begin position="812"/>
        <end position="830"/>
    </location>
</feature>
<feature type="transmembrane region" description="Helical" evidence="3">
    <location>
        <begin position="850"/>
        <end position="872"/>
    </location>
</feature>
<evidence type="ECO:0000256" key="1">
    <source>
        <dbReference type="ARBA" id="ARBA00022737"/>
    </source>
</evidence>
<keyword evidence="5" id="KW-1185">Reference proteome</keyword>
<keyword evidence="1" id="KW-0677">Repeat</keyword>
<organism evidence="4 5">
    <name type="scientific">Rhizophagus clarus</name>
    <dbReference type="NCBI Taxonomy" id="94130"/>
    <lineage>
        <taxon>Eukaryota</taxon>
        <taxon>Fungi</taxon>
        <taxon>Fungi incertae sedis</taxon>
        <taxon>Mucoromycota</taxon>
        <taxon>Glomeromycotina</taxon>
        <taxon>Glomeromycetes</taxon>
        <taxon>Glomerales</taxon>
        <taxon>Glomeraceae</taxon>
        <taxon>Rhizophagus</taxon>
    </lineage>
</organism>
<keyword evidence="3" id="KW-1133">Transmembrane helix</keyword>
<evidence type="ECO:0000256" key="3">
    <source>
        <dbReference type="SAM" id="Phobius"/>
    </source>
</evidence>
<evidence type="ECO:0000313" key="4">
    <source>
        <dbReference type="EMBL" id="GBC10587.1"/>
    </source>
</evidence>
<dbReference type="PANTHER" id="PTHR10582:SF2">
    <property type="entry name" value="INACTIVE"/>
    <property type="match status" value="1"/>
</dbReference>
<reference evidence="4 5" key="1">
    <citation type="submission" date="2017-11" db="EMBL/GenBank/DDBJ databases">
        <title>The genome of Rhizophagus clarus HR1 reveals common genetic basis of auxotrophy among arbuscular mycorrhizal fungi.</title>
        <authorList>
            <person name="Kobayashi Y."/>
        </authorList>
    </citation>
    <scope>NUCLEOTIDE SEQUENCE [LARGE SCALE GENOMIC DNA]</scope>
    <source>
        <strain evidence="4 5">HR1</strain>
    </source>
</reference>
<keyword evidence="3" id="KW-0812">Transmembrane</keyword>
<evidence type="ECO:0000256" key="2">
    <source>
        <dbReference type="SAM" id="Coils"/>
    </source>
</evidence>
<dbReference type="GO" id="GO:0005886">
    <property type="term" value="C:plasma membrane"/>
    <property type="evidence" value="ECO:0007669"/>
    <property type="project" value="TreeGrafter"/>
</dbReference>
<protein>
    <recommendedName>
        <fullName evidence="6">Ion transport domain-containing protein</fullName>
    </recommendedName>
</protein>
<keyword evidence="3" id="KW-0472">Membrane</keyword>